<dbReference type="InterPro" id="IPR032820">
    <property type="entry name" value="ATPase_put"/>
</dbReference>
<evidence type="ECO:0000313" key="2">
    <source>
        <dbReference type="EMBL" id="QDO97332.1"/>
    </source>
</evidence>
<keyword evidence="1" id="KW-1133">Transmembrane helix</keyword>
<dbReference type="EMBL" id="CP041636">
    <property type="protein sequence ID" value="QDO97332.1"/>
    <property type="molecule type" value="Genomic_DNA"/>
</dbReference>
<dbReference type="KEGG" id="fer:FNB15_08665"/>
<dbReference type="Pfam" id="PF09527">
    <property type="entry name" value="ATPase_gene1"/>
    <property type="match status" value="1"/>
</dbReference>
<protein>
    <submittedName>
        <fullName evidence="2">AtpZ/AtpI family protein</fullName>
    </submittedName>
</protein>
<proteinExistence type="predicted"/>
<evidence type="ECO:0000313" key="3">
    <source>
        <dbReference type="Proteomes" id="UP000317496"/>
    </source>
</evidence>
<dbReference type="AlphaFoldDB" id="A0A516H0P5"/>
<feature type="transmembrane region" description="Helical" evidence="1">
    <location>
        <begin position="108"/>
        <end position="129"/>
    </location>
</feature>
<keyword evidence="3" id="KW-1185">Reference proteome</keyword>
<name>A0A516H0P5_9PROT</name>
<evidence type="ECO:0000256" key="1">
    <source>
        <dbReference type="SAM" id="Phobius"/>
    </source>
</evidence>
<sequence length="152" mass="16562">MTLTHPVSMVPALSGGGRLWRRGYLSMAEQERPTPAGSDADDPALARLDRDLEAVRVRKAAEAASRRPDADPAQVRNLGKAWSLAIEMVAAVGVCVFIGWWVDRWFGTAPWGLVGFILLGIATAMWSAIRTGMAMQRAQLEESERGARKEGD</sequence>
<dbReference type="Proteomes" id="UP000317496">
    <property type="component" value="Chromosome"/>
</dbReference>
<dbReference type="OrthoDB" id="15401at2"/>
<keyword evidence="1" id="KW-0812">Transmembrane</keyword>
<keyword evidence="1" id="KW-0472">Membrane</keyword>
<reference evidence="2 3" key="1">
    <citation type="submission" date="2019-07" db="EMBL/GenBank/DDBJ databases">
        <title>Genome sequencing for Ferrovibrio sp. K5.</title>
        <authorList>
            <person name="Park S.-J."/>
        </authorList>
    </citation>
    <scope>NUCLEOTIDE SEQUENCE [LARGE SCALE GENOMIC DNA]</scope>
    <source>
        <strain evidence="2 3">K5</strain>
    </source>
</reference>
<organism evidence="2 3">
    <name type="scientific">Ferrovibrio terrae</name>
    <dbReference type="NCBI Taxonomy" id="2594003"/>
    <lineage>
        <taxon>Bacteria</taxon>
        <taxon>Pseudomonadati</taxon>
        <taxon>Pseudomonadota</taxon>
        <taxon>Alphaproteobacteria</taxon>
        <taxon>Rhodospirillales</taxon>
        <taxon>Rhodospirillaceae</taxon>
        <taxon>Ferrovibrio</taxon>
    </lineage>
</organism>
<feature type="transmembrane region" description="Helical" evidence="1">
    <location>
        <begin position="81"/>
        <end position="102"/>
    </location>
</feature>
<gene>
    <name evidence="2" type="ORF">FNB15_08665</name>
</gene>
<accession>A0A516H0P5</accession>